<protein>
    <submittedName>
        <fullName evidence="2">Phytanoyl-CoA dioxygenase family protein</fullName>
    </submittedName>
</protein>
<reference evidence="2 3" key="1">
    <citation type="submission" date="2024-09" db="EMBL/GenBank/DDBJ databases">
        <authorList>
            <person name="Sun Q."/>
            <person name="Mori K."/>
        </authorList>
    </citation>
    <scope>NUCLEOTIDE SEQUENCE [LARGE SCALE GENOMIC DNA]</scope>
    <source>
        <strain evidence="2 3">CCM 4839</strain>
    </source>
</reference>
<dbReference type="Proteomes" id="UP001589818">
    <property type="component" value="Unassembled WGS sequence"/>
</dbReference>
<dbReference type="PANTHER" id="PTHR20883">
    <property type="entry name" value="PHYTANOYL-COA DIOXYGENASE DOMAIN CONTAINING 1"/>
    <property type="match status" value="1"/>
</dbReference>
<keyword evidence="2" id="KW-0223">Dioxygenase</keyword>
<proteinExistence type="predicted"/>
<gene>
    <name evidence="2" type="ORF">ACFFJ8_04160</name>
</gene>
<dbReference type="GO" id="GO:0051213">
    <property type="term" value="F:dioxygenase activity"/>
    <property type="evidence" value="ECO:0007669"/>
    <property type="project" value="UniProtKB-KW"/>
</dbReference>
<feature type="region of interest" description="Disordered" evidence="1">
    <location>
        <begin position="35"/>
        <end position="54"/>
    </location>
</feature>
<dbReference type="Gene3D" id="2.60.120.620">
    <property type="entry name" value="q2cbj1_9rhob like domain"/>
    <property type="match status" value="1"/>
</dbReference>
<comment type="caution">
    <text evidence="2">The sequence shown here is derived from an EMBL/GenBank/DDBJ whole genome shotgun (WGS) entry which is preliminary data.</text>
</comment>
<dbReference type="EMBL" id="JBHLVF010000008">
    <property type="protein sequence ID" value="MFC0390569.1"/>
    <property type="molecule type" value="Genomic_DNA"/>
</dbReference>
<dbReference type="Pfam" id="PF05721">
    <property type="entry name" value="PhyH"/>
    <property type="match status" value="1"/>
</dbReference>
<name>A0ABV6J514_9BACL</name>
<evidence type="ECO:0000313" key="3">
    <source>
        <dbReference type="Proteomes" id="UP001589818"/>
    </source>
</evidence>
<dbReference type="SUPFAM" id="SSF51197">
    <property type="entry name" value="Clavaminate synthase-like"/>
    <property type="match status" value="1"/>
</dbReference>
<keyword evidence="2" id="KW-0560">Oxidoreductase</keyword>
<dbReference type="PANTHER" id="PTHR20883:SF48">
    <property type="entry name" value="ECTOINE DIOXYGENASE"/>
    <property type="match status" value="1"/>
</dbReference>
<organism evidence="2 3">
    <name type="scientific">Paenibacillus mendelii</name>
    <dbReference type="NCBI Taxonomy" id="206163"/>
    <lineage>
        <taxon>Bacteria</taxon>
        <taxon>Bacillati</taxon>
        <taxon>Bacillota</taxon>
        <taxon>Bacilli</taxon>
        <taxon>Bacillales</taxon>
        <taxon>Paenibacillaceae</taxon>
        <taxon>Paenibacillus</taxon>
    </lineage>
</organism>
<dbReference type="RefSeq" id="WP_204820185.1">
    <property type="nucleotide sequence ID" value="NZ_JANHOF010000010.1"/>
</dbReference>
<sequence length="248" mass="28066">MLTHQHMFDYQRDGYVVLPDLFSQEEVKRMIEEIERGEGVTQSHQRGPTDASGRNSKLAIWHDLRDDIWSAASIAPKVVNPIRILLGEDASFFHGKVMLKEAKSGGAWEWHQDYGYWYGQGFMFPTMISAFVALDAATIENGCLQVLRGSHRLGRLDHGKVGTQTGADQMRLNQVESMFERIYCELRPGSVLFFHSNLLHASSANESDNHRRSFIMCYTAASNPQLTEDGVRLRPSCPVGDDDAILRY</sequence>
<keyword evidence="3" id="KW-1185">Reference proteome</keyword>
<evidence type="ECO:0000313" key="2">
    <source>
        <dbReference type="EMBL" id="MFC0390569.1"/>
    </source>
</evidence>
<evidence type="ECO:0000256" key="1">
    <source>
        <dbReference type="SAM" id="MobiDB-lite"/>
    </source>
</evidence>
<accession>A0ABV6J514</accession>
<dbReference type="InterPro" id="IPR008775">
    <property type="entry name" value="Phytyl_CoA_dOase-like"/>
</dbReference>